<reference evidence="1 2" key="1">
    <citation type="submission" date="2014-04" db="EMBL/GenBank/DDBJ databases">
        <authorList>
            <consortium name="DOE Joint Genome Institute"/>
            <person name="Kuo A."/>
            <person name="Kohler A."/>
            <person name="Nagy L.G."/>
            <person name="Floudas D."/>
            <person name="Copeland A."/>
            <person name="Barry K.W."/>
            <person name="Cichocki N."/>
            <person name="Veneault-Fourrey C."/>
            <person name="LaButti K."/>
            <person name="Lindquist E.A."/>
            <person name="Lipzen A."/>
            <person name="Lundell T."/>
            <person name="Morin E."/>
            <person name="Murat C."/>
            <person name="Sun H."/>
            <person name="Tunlid A."/>
            <person name="Henrissat B."/>
            <person name="Grigoriev I.V."/>
            <person name="Hibbett D.S."/>
            <person name="Martin F."/>
            <person name="Nordberg H.P."/>
            <person name="Cantor M.N."/>
            <person name="Hua S.X."/>
        </authorList>
    </citation>
    <scope>NUCLEOTIDE SEQUENCE [LARGE SCALE GENOMIC DNA]</scope>
    <source>
        <strain evidence="1 2">LaAM-08-1</strain>
    </source>
</reference>
<evidence type="ECO:0000313" key="2">
    <source>
        <dbReference type="Proteomes" id="UP000054477"/>
    </source>
</evidence>
<dbReference type="Proteomes" id="UP000054477">
    <property type="component" value="Unassembled WGS sequence"/>
</dbReference>
<proteinExistence type="predicted"/>
<sequence>MIDCINDQIARLWSQREQLRSRRDQEIQNIEILKSILSPIQRIPTDMLCENFERCLPEMSTGGRMNVLSNYDAPLLLCQVCSKWRRMALGFPPLWKSVALGENCWHDSETKVVMYIRPTTSHILTSWFARAGLDYPSDTYFLSAISQEFTQLQSISFRTRDGHDGDSVHPPGCLLQSAPRLCSTELHNFISLDIFPRHLIPWSQLTHLRIEAEFGETMWYTLICLCTNLQHGIFSINDAEGPVIPISDHDILLSDHDILLSDHDIRLSHLVDLTLHLTRGAKTPCFHQLIFPTLRRLQWLFDQSLQLSYDHNGDSYLPPIECDSLKTLVIIGVIGFTPLQLISLLNSASSITELHLSVATDYSNFFNVLASSPSAHQLLLKLDVLHCDIVINKSIDTFLEALASFMRFRCWGELDLPTTRTVARLRRLTLTFQIEVFPLCWILVQICVTV</sequence>
<protein>
    <recommendedName>
        <fullName evidence="3">F-box domain-containing protein</fullName>
    </recommendedName>
</protein>
<dbReference type="OrthoDB" id="3269400at2759"/>
<reference evidence="2" key="2">
    <citation type="submission" date="2015-01" db="EMBL/GenBank/DDBJ databases">
        <title>Evolutionary Origins and Diversification of the Mycorrhizal Mutualists.</title>
        <authorList>
            <consortium name="DOE Joint Genome Institute"/>
            <consortium name="Mycorrhizal Genomics Consortium"/>
            <person name="Kohler A."/>
            <person name="Kuo A."/>
            <person name="Nagy L.G."/>
            <person name="Floudas D."/>
            <person name="Copeland A."/>
            <person name="Barry K.W."/>
            <person name="Cichocki N."/>
            <person name="Veneault-Fourrey C."/>
            <person name="LaButti K."/>
            <person name="Lindquist E.A."/>
            <person name="Lipzen A."/>
            <person name="Lundell T."/>
            <person name="Morin E."/>
            <person name="Murat C."/>
            <person name="Riley R."/>
            <person name="Ohm R."/>
            <person name="Sun H."/>
            <person name="Tunlid A."/>
            <person name="Henrissat B."/>
            <person name="Grigoriev I.V."/>
            <person name="Hibbett D.S."/>
            <person name="Martin F."/>
        </authorList>
    </citation>
    <scope>NUCLEOTIDE SEQUENCE [LARGE SCALE GENOMIC DNA]</scope>
    <source>
        <strain evidence="2">LaAM-08-1</strain>
    </source>
</reference>
<gene>
    <name evidence="1" type="ORF">K443DRAFT_134389</name>
</gene>
<evidence type="ECO:0008006" key="3">
    <source>
        <dbReference type="Google" id="ProtNLM"/>
    </source>
</evidence>
<keyword evidence="2" id="KW-1185">Reference proteome</keyword>
<dbReference type="AlphaFoldDB" id="A0A0C9WTY8"/>
<accession>A0A0C9WTY8</accession>
<dbReference type="HOGENOM" id="CLU_042691_0_0_1"/>
<dbReference type="EMBL" id="KN838752">
    <property type="protein sequence ID" value="KIJ95535.1"/>
    <property type="molecule type" value="Genomic_DNA"/>
</dbReference>
<evidence type="ECO:0000313" key="1">
    <source>
        <dbReference type="EMBL" id="KIJ95535.1"/>
    </source>
</evidence>
<name>A0A0C9WTY8_9AGAR</name>
<organism evidence="1 2">
    <name type="scientific">Laccaria amethystina LaAM-08-1</name>
    <dbReference type="NCBI Taxonomy" id="1095629"/>
    <lineage>
        <taxon>Eukaryota</taxon>
        <taxon>Fungi</taxon>
        <taxon>Dikarya</taxon>
        <taxon>Basidiomycota</taxon>
        <taxon>Agaricomycotina</taxon>
        <taxon>Agaricomycetes</taxon>
        <taxon>Agaricomycetidae</taxon>
        <taxon>Agaricales</taxon>
        <taxon>Agaricineae</taxon>
        <taxon>Hydnangiaceae</taxon>
        <taxon>Laccaria</taxon>
    </lineage>
</organism>